<name>A0AAU9KAT9_9CILI</name>
<dbReference type="Gene3D" id="3.30.40.10">
    <property type="entry name" value="Zinc/RING finger domain, C3HC4 (zinc finger)"/>
    <property type="match status" value="1"/>
</dbReference>
<dbReference type="EMBL" id="CAJZBQ010000060">
    <property type="protein sequence ID" value="CAG9334816.1"/>
    <property type="molecule type" value="Genomic_DNA"/>
</dbReference>
<comment type="caution">
    <text evidence="1">The sequence shown here is derived from an EMBL/GenBank/DDBJ whole genome shotgun (WGS) entry which is preliminary data.</text>
</comment>
<protein>
    <submittedName>
        <fullName evidence="1">Uncharacterized protein</fullName>
    </submittedName>
</protein>
<dbReference type="GO" id="GO:0008270">
    <property type="term" value="F:zinc ion binding"/>
    <property type="evidence" value="ECO:0007669"/>
    <property type="project" value="UniProtKB-KW"/>
</dbReference>
<reference evidence="1" key="1">
    <citation type="submission" date="2021-09" db="EMBL/GenBank/DDBJ databases">
        <authorList>
            <consortium name="AG Swart"/>
            <person name="Singh M."/>
            <person name="Singh A."/>
            <person name="Seah K."/>
            <person name="Emmerich C."/>
        </authorList>
    </citation>
    <scope>NUCLEOTIDE SEQUENCE</scope>
    <source>
        <strain evidence="1">ATCC30299</strain>
    </source>
</reference>
<sequence>MEIQLCQNCDKEIPKQSYDLHSIHCHRNIYRCEQCNKPVPKSEKQAHNEENHIPKECPTCSEKFDPQLFNLHECPKAPKKCKYCEAEFPFEQFNDHVYQCGSRTELCTRCNKFIPMRDYQHHFEEVDCLGTFKEVHAQKKIDEIRNEVVMRRMSENMENVENIIEEEIDQEVAKKYAEELDRQYAEEIYQKILMEDTRSPPRQPVQSVITQADYVPDYEDFGNRGDFSEEHENFEDPFSEHIESNIEEIPGGQRSYYSSVRQDGSGAVRQEFYQTEFSQQSSNPSAFSNIYSQFDEGIPRQTQENAGTDMDLELTEEERMMNEAILKSLQDK</sequence>
<organism evidence="1 2">
    <name type="scientific">Blepharisma stoltei</name>
    <dbReference type="NCBI Taxonomy" id="1481888"/>
    <lineage>
        <taxon>Eukaryota</taxon>
        <taxon>Sar</taxon>
        <taxon>Alveolata</taxon>
        <taxon>Ciliophora</taxon>
        <taxon>Postciliodesmatophora</taxon>
        <taxon>Heterotrichea</taxon>
        <taxon>Heterotrichida</taxon>
        <taxon>Blepharismidae</taxon>
        <taxon>Blepharisma</taxon>
    </lineage>
</organism>
<dbReference type="AlphaFoldDB" id="A0AAU9KAT9"/>
<dbReference type="GO" id="GO:0005739">
    <property type="term" value="C:mitochondrion"/>
    <property type="evidence" value="ECO:0007669"/>
    <property type="project" value="TreeGrafter"/>
</dbReference>
<dbReference type="InterPro" id="IPR051986">
    <property type="entry name" value="Innate_Immune_Apopt_Reg"/>
</dbReference>
<evidence type="ECO:0000313" key="2">
    <source>
        <dbReference type="Proteomes" id="UP001162131"/>
    </source>
</evidence>
<dbReference type="Proteomes" id="UP001162131">
    <property type="component" value="Unassembled WGS sequence"/>
</dbReference>
<proteinExistence type="predicted"/>
<gene>
    <name evidence="1" type="ORF">BSTOLATCC_MIC62401</name>
</gene>
<dbReference type="PANTHER" id="PTHR16295:SF10">
    <property type="entry name" value="EXPRESSED PROTEIN"/>
    <property type="match status" value="1"/>
</dbReference>
<dbReference type="PANTHER" id="PTHR16295">
    <property type="entry name" value="TRAF-TYPE ZINC FINGER PROTEIN-RELATED"/>
    <property type="match status" value="1"/>
</dbReference>
<accession>A0AAU9KAT9</accession>
<evidence type="ECO:0000313" key="1">
    <source>
        <dbReference type="EMBL" id="CAG9334816.1"/>
    </source>
</evidence>
<keyword evidence="2" id="KW-1185">Reference proteome</keyword>
<dbReference type="InterPro" id="IPR013083">
    <property type="entry name" value="Znf_RING/FYVE/PHD"/>
</dbReference>